<evidence type="ECO:0008006" key="3">
    <source>
        <dbReference type="Google" id="ProtNLM"/>
    </source>
</evidence>
<evidence type="ECO:0000313" key="2">
    <source>
        <dbReference type="Proteomes" id="UP001372526"/>
    </source>
</evidence>
<gene>
    <name evidence="1" type="ORF">WAZ07_16825</name>
</gene>
<name>A0ABU8FJS7_9BACI</name>
<proteinExistence type="predicted"/>
<keyword evidence="2" id="KW-1185">Reference proteome</keyword>
<dbReference type="RefSeq" id="WP_336473384.1">
    <property type="nucleotide sequence ID" value="NZ_JBAWSX010000010.1"/>
</dbReference>
<organism evidence="1 2">
    <name type="scientific">Bacillus bruguierae</name>
    <dbReference type="NCBI Taxonomy" id="3127667"/>
    <lineage>
        <taxon>Bacteria</taxon>
        <taxon>Bacillati</taxon>
        <taxon>Bacillota</taxon>
        <taxon>Bacilli</taxon>
        <taxon>Bacillales</taxon>
        <taxon>Bacillaceae</taxon>
        <taxon>Bacillus</taxon>
    </lineage>
</organism>
<accession>A0ABU8FJS7</accession>
<evidence type="ECO:0000313" key="1">
    <source>
        <dbReference type="EMBL" id="MEI4802944.1"/>
    </source>
</evidence>
<protein>
    <recommendedName>
        <fullName evidence="3">UvrD-like helicase C-terminal domain-containing protein</fullName>
    </recommendedName>
</protein>
<comment type="caution">
    <text evidence="1">The sequence shown here is derived from an EMBL/GenBank/DDBJ whole genome shotgun (WGS) entry which is preliminary data.</text>
</comment>
<dbReference type="EMBL" id="JBAWSX010000010">
    <property type="protein sequence ID" value="MEI4802944.1"/>
    <property type="molecule type" value="Genomic_DNA"/>
</dbReference>
<reference evidence="1 2" key="1">
    <citation type="submission" date="2024-01" db="EMBL/GenBank/DDBJ databases">
        <title>Seven novel Bacillus-like species.</title>
        <authorList>
            <person name="Liu G."/>
        </authorList>
    </citation>
    <scope>NUCLEOTIDE SEQUENCE [LARGE SCALE GENOMIC DNA]</scope>
    <source>
        <strain evidence="1 2">FJAT-51639</strain>
    </source>
</reference>
<dbReference type="Proteomes" id="UP001372526">
    <property type="component" value="Unassembled WGS sequence"/>
</dbReference>
<sequence>MCIPYFIAHEVVGQEFDNVVAVLDQYFFYNQNGQLTTRGIAYYYDVTKMLFQMVTRARKKLHIIIINNEDVLNKCLGILNSNKK</sequence>